<dbReference type="Pfam" id="PF17784">
    <property type="entry name" value="Sulfotransfer_4"/>
    <property type="match status" value="1"/>
</dbReference>
<dbReference type="InterPro" id="IPR040632">
    <property type="entry name" value="Sulfotransfer_4"/>
</dbReference>
<gene>
    <name evidence="1" type="ORF">U1T56_15990</name>
</gene>
<dbReference type="SUPFAM" id="SSF52540">
    <property type="entry name" value="P-loop containing nucleoside triphosphate hydrolases"/>
    <property type="match status" value="1"/>
</dbReference>
<reference evidence="1 2" key="1">
    <citation type="submission" date="2024-01" db="EMBL/GenBank/DDBJ databases">
        <title>Multi-omics insights into the function and evolution of sodium benzoate biodegradation pathways in Benzoatithermus flavus gen. nov., sp. nov. from hot spring.</title>
        <authorList>
            <person name="Hu C.-J."/>
            <person name="Li W.-J."/>
        </authorList>
    </citation>
    <scope>NUCLEOTIDE SEQUENCE [LARGE SCALE GENOMIC DNA]</scope>
    <source>
        <strain evidence="1 2">SYSU G07066</strain>
    </source>
</reference>
<dbReference type="Gene3D" id="3.40.50.300">
    <property type="entry name" value="P-loop containing nucleotide triphosphate hydrolases"/>
    <property type="match status" value="1"/>
</dbReference>
<dbReference type="RefSeq" id="WP_418160509.1">
    <property type="nucleotide sequence ID" value="NZ_JBBLZC010000017.1"/>
</dbReference>
<evidence type="ECO:0000313" key="2">
    <source>
        <dbReference type="Proteomes" id="UP001375743"/>
    </source>
</evidence>
<sequence>MPLEIIGPGFGRTGTNSLKIALEHLGFGPCHHMFEIRDHPELLPAWEAAARGGPVDWDEVFRDYRSQVDWPGARYWRELVRCFPEAKVILTVRDPDEWFDSVQATIAPFVAARGTHPSPHMNAIAEMGYQTVTVQVFHDRMSERDVATRIFREHVAEVQAEIPACRLLTFDLREGWQPLCDFLEVEEPDIPFPKTNASRAFVEEAWKNRR</sequence>
<dbReference type="EMBL" id="JBBLZC010000017">
    <property type="protein sequence ID" value="MEK0084657.1"/>
    <property type="molecule type" value="Genomic_DNA"/>
</dbReference>
<dbReference type="PANTHER" id="PTHR36978:SF4">
    <property type="entry name" value="P-LOOP CONTAINING NUCLEOSIDE TRIPHOSPHATE HYDROLASE PROTEIN"/>
    <property type="match status" value="1"/>
</dbReference>
<organism evidence="1 2">
    <name type="scientific">Benzoatithermus flavus</name>
    <dbReference type="NCBI Taxonomy" id="3108223"/>
    <lineage>
        <taxon>Bacteria</taxon>
        <taxon>Pseudomonadati</taxon>
        <taxon>Pseudomonadota</taxon>
        <taxon>Alphaproteobacteria</taxon>
        <taxon>Geminicoccales</taxon>
        <taxon>Geminicoccaceae</taxon>
        <taxon>Benzoatithermus</taxon>
    </lineage>
</organism>
<dbReference type="InterPro" id="IPR027417">
    <property type="entry name" value="P-loop_NTPase"/>
</dbReference>
<comment type="caution">
    <text evidence="1">The sequence shown here is derived from an EMBL/GenBank/DDBJ whole genome shotgun (WGS) entry which is preliminary data.</text>
</comment>
<dbReference type="Proteomes" id="UP001375743">
    <property type="component" value="Unassembled WGS sequence"/>
</dbReference>
<protein>
    <submittedName>
        <fullName evidence="1">Sulfotransferase family protein</fullName>
    </submittedName>
</protein>
<dbReference type="PANTHER" id="PTHR36978">
    <property type="entry name" value="P-LOOP CONTAINING NUCLEOTIDE TRIPHOSPHATE HYDROLASE"/>
    <property type="match status" value="1"/>
</dbReference>
<accession>A0ABU8XTY6</accession>
<evidence type="ECO:0000313" key="1">
    <source>
        <dbReference type="EMBL" id="MEK0084657.1"/>
    </source>
</evidence>
<keyword evidence="2" id="KW-1185">Reference proteome</keyword>
<proteinExistence type="predicted"/>
<name>A0ABU8XTY6_9PROT</name>